<dbReference type="WBParaSite" id="ES5_v2.g16435.t1">
    <property type="protein sequence ID" value="ES5_v2.g16435.t1"/>
    <property type="gene ID" value="ES5_v2.g16435"/>
</dbReference>
<organism evidence="1 2">
    <name type="scientific">Panagrolaimus sp. ES5</name>
    <dbReference type="NCBI Taxonomy" id="591445"/>
    <lineage>
        <taxon>Eukaryota</taxon>
        <taxon>Metazoa</taxon>
        <taxon>Ecdysozoa</taxon>
        <taxon>Nematoda</taxon>
        <taxon>Chromadorea</taxon>
        <taxon>Rhabditida</taxon>
        <taxon>Tylenchina</taxon>
        <taxon>Panagrolaimomorpha</taxon>
        <taxon>Panagrolaimoidea</taxon>
        <taxon>Panagrolaimidae</taxon>
        <taxon>Panagrolaimus</taxon>
    </lineage>
</organism>
<dbReference type="Proteomes" id="UP000887579">
    <property type="component" value="Unplaced"/>
</dbReference>
<evidence type="ECO:0000313" key="1">
    <source>
        <dbReference type="Proteomes" id="UP000887579"/>
    </source>
</evidence>
<accession>A0AC34FGL5</accession>
<evidence type="ECO:0000313" key="2">
    <source>
        <dbReference type="WBParaSite" id="ES5_v2.g16435.t1"/>
    </source>
</evidence>
<reference evidence="2" key="1">
    <citation type="submission" date="2022-11" db="UniProtKB">
        <authorList>
            <consortium name="WormBaseParasite"/>
        </authorList>
    </citation>
    <scope>IDENTIFICATION</scope>
</reference>
<proteinExistence type="predicted"/>
<protein>
    <submittedName>
        <fullName evidence="2">Thioredoxin domain-containing protein</fullName>
    </submittedName>
</protein>
<name>A0AC34FGL5_9BILA</name>
<sequence>MKTWPQKILRFFLFVIVLSCLLLSSSVNGNVVSLTMHNLDQVLKGSQIVFVAFGAEWCPFSRRLKPIWEESAGKWAKDRPGTSVTWAFVDSVQNADVADKYFVNKYPTMKLFINVEALTSFVEEQLKTTIVDFPDTNYLYAHMDRDKRNVIGYFKDRNSIEYQNFLKTVALLREDCTFYSAIDQALQAVPDNQIIFKDPGTDDEQKYAGSFTDYDFMKQWVTDKCVPLVREVTFENVEELTEEGLPFLIFFRDPKDKEGDKIFTELVMRELPDQKAGVNALLADGHKFAHPLRHLGKTAKDLPVLAIDSFQHMFLFPNMQELDQPGKLRQFILDLHSGKLHKEFHETLDQRIAELQKLALEQAEQFGEEAAKSGEAKPPAHLPPADTTPKPSIFKELKPSNKRYSILQKTEL</sequence>